<sequence length="170" mass="18187">MKVRPFTPRDADAVFEVHRRAFGGQTVESYIVQRIHDARKAVVSLVATVDDQIVGHVLFSPTSVDDHGASVELVGLGPVGVLPDRQGQGVGSALIEGGIQRCREAGVDAVSVLGDPGYYARFGFERASDYGLGNEFGVDDEFMVYPLHGGAVDDVDGVVTYHPAFPKAEE</sequence>
<dbReference type="GO" id="GO:0016746">
    <property type="term" value="F:acyltransferase activity"/>
    <property type="evidence" value="ECO:0007669"/>
    <property type="project" value="UniProtKB-KW"/>
</dbReference>
<keyword evidence="2" id="KW-0808">Transferase</keyword>
<dbReference type="InterPro" id="IPR050276">
    <property type="entry name" value="MshD_Acetyltransferase"/>
</dbReference>
<dbReference type="AlphaFoldDB" id="A0ABD5WQF5"/>
<name>A0ABD5WQF5_9EURY</name>
<dbReference type="Gene3D" id="3.40.630.30">
    <property type="match status" value="1"/>
</dbReference>
<proteinExistence type="predicted"/>
<dbReference type="SUPFAM" id="SSF55729">
    <property type="entry name" value="Acyl-CoA N-acyltransferases (Nat)"/>
    <property type="match status" value="1"/>
</dbReference>
<evidence type="ECO:0000313" key="3">
    <source>
        <dbReference type="Proteomes" id="UP001596388"/>
    </source>
</evidence>
<dbReference type="PANTHER" id="PTHR43617">
    <property type="entry name" value="L-AMINO ACID N-ACETYLTRANSFERASE"/>
    <property type="match status" value="1"/>
</dbReference>
<dbReference type="PANTHER" id="PTHR43617:SF2">
    <property type="entry name" value="UPF0039 PROTEIN SLL0451"/>
    <property type="match status" value="1"/>
</dbReference>
<dbReference type="EC" id="2.3.-.-" evidence="2"/>
<dbReference type="RefSeq" id="WP_276239776.1">
    <property type="nucleotide sequence ID" value="NZ_CP119991.1"/>
</dbReference>
<dbReference type="CDD" id="cd04301">
    <property type="entry name" value="NAT_SF"/>
    <property type="match status" value="1"/>
</dbReference>
<comment type="caution">
    <text evidence="2">The sequence shown here is derived from an EMBL/GenBank/DDBJ whole genome shotgun (WGS) entry which is preliminary data.</text>
</comment>
<organism evidence="2 3">
    <name type="scientific">Halobaculum marinum</name>
    <dbReference type="NCBI Taxonomy" id="3031996"/>
    <lineage>
        <taxon>Archaea</taxon>
        <taxon>Methanobacteriati</taxon>
        <taxon>Methanobacteriota</taxon>
        <taxon>Stenosarchaea group</taxon>
        <taxon>Halobacteria</taxon>
        <taxon>Halobacteriales</taxon>
        <taxon>Haloferacaceae</taxon>
        <taxon>Halobaculum</taxon>
    </lineage>
</organism>
<dbReference type="InterPro" id="IPR016181">
    <property type="entry name" value="Acyl_CoA_acyltransferase"/>
</dbReference>
<dbReference type="Pfam" id="PF13527">
    <property type="entry name" value="Acetyltransf_9"/>
    <property type="match status" value="1"/>
</dbReference>
<accession>A0ABD5WQF5</accession>
<dbReference type="Proteomes" id="UP001596388">
    <property type="component" value="Unassembled WGS sequence"/>
</dbReference>
<dbReference type="InterPro" id="IPR000182">
    <property type="entry name" value="GNAT_dom"/>
</dbReference>
<keyword evidence="2" id="KW-0012">Acyltransferase</keyword>
<evidence type="ECO:0000313" key="2">
    <source>
        <dbReference type="EMBL" id="MFC7095784.1"/>
    </source>
</evidence>
<dbReference type="EMBL" id="JBHTAG010000001">
    <property type="protein sequence ID" value="MFC7095784.1"/>
    <property type="molecule type" value="Genomic_DNA"/>
</dbReference>
<keyword evidence="3" id="KW-1185">Reference proteome</keyword>
<feature type="domain" description="N-acetyltransferase" evidence="1">
    <location>
        <begin position="1"/>
        <end position="148"/>
    </location>
</feature>
<protein>
    <submittedName>
        <fullName evidence="2">GNAT family N-acetyltransferase</fullName>
        <ecNumber evidence="2">2.3.-.-</ecNumber>
    </submittedName>
</protein>
<dbReference type="PROSITE" id="PS51186">
    <property type="entry name" value="GNAT"/>
    <property type="match status" value="1"/>
</dbReference>
<dbReference type="GeneID" id="79271763"/>
<gene>
    <name evidence="2" type="ORF">ACFQKD_00570</name>
</gene>
<evidence type="ECO:0000259" key="1">
    <source>
        <dbReference type="PROSITE" id="PS51186"/>
    </source>
</evidence>
<reference evidence="2 3" key="1">
    <citation type="journal article" date="2019" name="Int. J. Syst. Evol. Microbiol.">
        <title>The Global Catalogue of Microorganisms (GCM) 10K type strain sequencing project: providing services to taxonomists for standard genome sequencing and annotation.</title>
        <authorList>
            <consortium name="The Broad Institute Genomics Platform"/>
            <consortium name="The Broad Institute Genome Sequencing Center for Infectious Disease"/>
            <person name="Wu L."/>
            <person name="Ma J."/>
        </authorList>
    </citation>
    <scope>NUCLEOTIDE SEQUENCE [LARGE SCALE GENOMIC DNA]</scope>
    <source>
        <strain evidence="2 3">DT55</strain>
    </source>
</reference>